<evidence type="ECO:0000313" key="3">
    <source>
        <dbReference type="Proteomes" id="UP000789831"/>
    </source>
</evidence>
<proteinExistence type="predicted"/>
<keyword evidence="3" id="KW-1185">Reference proteome</keyword>
<dbReference type="Proteomes" id="UP000789831">
    <property type="component" value="Unassembled WGS sequence"/>
</dbReference>
<organism evidence="2 3">
    <name type="scientific">Ambispora gerdemannii</name>
    <dbReference type="NCBI Taxonomy" id="144530"/>
    <lineage>
        <taxon>Eukaryota</taxon>
        <taxon>Fungi</taxon>
        <taxon>Fungi incertae sedis</taxon>
        <taxon>Mucoromycota</taxon>
        <taxon>Glomeromycotina</taxon>
        <taxon>Glomeromycetes</taxon>
        <taxon>Archaeosporales</taxon>
        <taxon>Ambisporaceae</taxon>
        <taxon>Ambispora</taxon>
    </lineage>
</organism>
<dbReference type="AlphaFoldDB" id="A0A9N9CKQ0"/>
<evidence type="ECO:0000313" key="2">
    <source>
        <dbReference type="EMBL" id="CAG8607016.1"/>
    </source>
</evidence>
<gene>
    <name evidence="2" type="ORF">AGERDE_LOCUS9392</name>
</gene>
<feature type="region of interest" description="Disordered" evidence="1">
    <location>
        <begin position="25"/>
        <end position="52"/>
    </location>
</feature>
<reference evidence="2" key="1">
    <citation type="submission" date="2021-06" db="EMBL/GenBank/DDBJ databases">
        <authorList>
            <person name="Kallberg Y."/>
            <person name="Tangrot J."/>
            <person name="Rosling A."/>
        </authorList>
    </citation>
    <scope>NUCLEOTIDE SEQUENCE</scope>
    <source>
        <strain evidence="2">MT106</strain>
    </source>
</reference>
<dbReference type="EMBL" id="CAJVPL010002329">
    <property type="protein sequence ID" value="CAG8607016.1"/>
    <property type="molecule type" value="Genomic_DNA"/>
</dbReference>
<sequence length="78" mass="9323">MRKNQQEKRLVYNLNFVHKNIKEVDSSQDYDDSQVDDYVHDDNDEEEVPAPEKTLDSVLNNKKTWILPSRRNFGDLRE</sequence>
<feature type="compositionally biased region" description="Acidic residues" evidence="1">
    <location>
        <begin position="26"/>
        <end position="35"/>
    </location>
</feature>
<accession>A0A9N9CKQ0</accession>
<comment type="caution">
    <text evidence="2">The sequence shown here is derived from an EMBL/GenBank/DDBJ whole genome shotgun (WGS) entry which is preliminary data.</text>
</comment>
<protein>
    <submittedName>
        <fullName evidence="2">3141_t:CDS:1</fullName>
    </submittedName>
</protein>
<evidence type="ECO:0000256" key="1">
    <source>
        <dbReference type="SAM" id="MobiDB-lite"/>
    </source>
</evidence>
<name>A0A9N9CKQ0_9GLOM</name>